<keyword evidence="3" id="KW-0378">Hydrolase</keyword>
<dbReference type="RefSeq" id="WP_011782778.1">
    <property type="nucleotide sequence ID" value="NZ_CP082189.1"/>
</dbReference>
<evidence type="ECO:0000256" key="1">
    <source>
        <dbReference type="ARBA" id="ARBA00023152"/>
    </source>
</evidence>
<sequence>MSGRLVLVRHGQSHGNVARRLDTRPPGAELTDLGREQARTFARELTRPPAMVTHSIATRAVQTAGHIYSELSGVIRSQSGTLEFEGLHEVQVGHLEDRCDEAAHDEFNAIYQRWHGGELDLAMPGGESAQQVLDRYVPVLEQLRMRYLEDGSWHGDIVVVSHGAAIRLVAAVLAGVDSGFAVDHHLANTESVVLAPVTEGRWSCVQWGKLTPPFGPEAPVVTSPEAAQSADPMG</sequence>
<evidence type="ECO:0000256" key="2">
    <source>
        <dbReference type="ARBA" id="ARBA00023235"/>
    </source>
</evidence>
<dbReference type="CDD" id="cd07067">
    <property type="entry name" value="HP_PGM_like"/>
    <property type="match status" value="1"/>
</dbReference>
<dbReference type="SUPFAM" id="SSF53254">
    <property type="entry name" value="Phosphoglycerate mutase-like"/>
    <property type="match status" value="1"/>
</dbReference>
<reference evidence="3" key="1">
    <citation type="submission" date="2023-07" db="EMBL/GenBank/DDBJ databases">
        <title>Degradation of tert-butanol by M. austroafricanum TBA100.</title>
        <authorList>
            <person name="Helbich S."/>
            <person name="Vainshtein Y."/>
        </authorList>
    </citation>
    <scope>NUCLEOTIDE SEQUENCE</scope>
    <source>
        <strain evidence="3">TBA100</strain>
    </source>
</reference>
<dbReference type="InterPro" id="IPR050275">
    <property type="entry name" value="PGM_Phosphatase"/>
</dbReference>
<dbReference type="PROSITE" id="PS00175">
    <property type="entry name" value="PG_MUTASE"/>
    <property type="match status" value="1"/>
</dbReference>
<dbReference type="InterPro" id="IPR029033">
    <property type="entry name" value="His_PPase_superfam"/>
</dbReference>
<name>A0ABT8HF27_MYCAO</name>
<dbReference type="InterPro" id="IPR001345">
    <property type="entry name" value="PG/BPGM_mutase_AS"/>
</dbReference>
<dbReference type="GO" id="GO:0016787">
    <property type="term" value="F:hydrolase activity"/>
    <property type="evidence" value="ECO:0007669"/>
    <property type="project" value="UniProtKB-KW"/>
</dbReference>
<keyword evidence="1" id="KW-0324">Glycolysis</keyword>
<gene>
    <name evidence="3" type="ORF">QYF68_16325</name>
</gene>
<dbReference type="PANTHER" id="PTHR48100:SF1">
    <property type="entry name" value="HISTIDINE PHOSPHATASE FAMILY PROTEIN-RELATED"/>
    <property type="match status" value="1"/>
</dbReference>
<keyword evidence="4" id="KW-1185">Reference proteome</keyword>
<dbReference type="EC" id="3.1.3.-" evidence="3"/>
<dbReference type="InterPro" id="IPR013078">
    <property type="entry name" value="His_Pase_superF_clade-1"/>
</dbReference>
<dbReference type="Pfam" id="PF00300">
    <property type="entry name" value="His_Phos_1"/>
    <property type="match status" value="1"/>
</dbReference>
<evidence type="ECO:0000313" key="4">
    <source>
        <dbReference type="Proteomes" id="UP001172687"/>
    </source>
</evidence>
<evidence type="ECO:0000313" key="3">
    <source>
        <dbReference type="EMBL" id="MDN4519372.1"/>
    </source>
</evidence>
<keyword evidence="2" id="KW-0413">Isomerase</keyword>
<dbReference type="Gene3D" id="3.40.50.1240">
    <property type="entry name" value="Phosphoglycerate mutase-like"/>
    <property type="match status" value="1"/>
</dbReference>
<comment type="caution">
    <text evidence="3">The sequence shown here is derived from an EMBL/GenBank/DDBJ whole genome shotgun (WGS) entry which is preliminary data.</text>
</comment>
<dbReference type="SMART" id="SM00855">
    <property type="entry name" value="PGAM"/>
    <property type="match status" value="1"/>
</dbReference>
<accession>A0ABT8HF27</accession>
<protein>
    <submittedName>
        <fullName evidence="3">Histidine phosphatase family protein</fullName>
        <ecNumber evidence="3">3.1.3.-</ecNumber>
    </submittedName>
</protein>
<dbReference type="PANTHER" id="PTHR48100">
    <property type="entry name" value="BROAD-SPECIFICITY PHOSPHATASE YOR283W-RELATED"/>
    <property type="match status" value="1"/>
</dbReference>
<dbReference type="EMBL" id="JAUHTC010000054">
    <property type="protein sequence ID" value="MDN4519372.1"/>
    <property type="molecule type" value="Genomic_DNA"/>
</dbReference>
<proteinExistence type="predicted"/>
<organism evidence="3 4">
    <name type="scientific">Mycolicibacterium austroafricanum</name>
    <name type="common">Mycobacterium austroafricanum</name>
    <dbReference type="NCBI Taxonomy" id="39687"/>
    <lineage>
        <taxon>Bacteria</taxon>
        <taxon>Bacillati</taxon>
        <taxon>Actinomycetota</taxon>
        <taxon>Actinomycetes</taxon>
        <taxon>Mycobacteriales</taxon>
        <taxon>Mycobacteriaceae</taxon>
        <taxon>Mycolicibacterium</taxon>
    </lineage>
</organism>
<dbReference type="Proteomes" id="UP001172687">
    <property type="component" value="Unassembled WGS sequence"/>
</dbReference>